<evidence type="ECO:0000313" key="1">
    <source>
        <dbReference type="EMBL" id="GAH58718.1"/>
    </source>
</evidence>
<protein>
    <submittedName>
        <fullName evidence="1">Uncharacterized protein</fullName>
    </submittedName>
</protein>
<organism evidence="1">
    <name type="scientific">marine sediment metagenome</name>
    <dbReference type="NCBI Taxonomy" id="412755"/>
    <lineage>
        <taxon>unclassified sequences</taxon>
        <taxon>metagenomes</taxon>
        <taxon>ecological metagenomes</taxon>
    </lineage>
</organism>
<feature type="non-terminal residue" evidence="1">
    <location>
        <position position="1"/>
    </location>
</feature>
<accession>X1IMD8</accession>
<gene>
    <name evidence="1" type="ORF">S03H2_34826</name>
</gene>
<dbReference type="AlphaFoldDB" id="X1IMD8"/>
<reference evidence="1" key="1">
    <citation type="journal article" date="2014" name="Front. Microbiol.">
        <title>High frequency of phylogenetically diverse reductive dehalogenase-homologous genes in deep subseafloor sedimentary metagenomes.</title>
        <authorList>
            <person name="Kawai M."/>
            <person name="Futagami T."/>
            <person name="Toyoda A."/>
            <person name="Takaki Y."/>
            <person name="Nishi S."/>
            <person name="Hori S."/>
            <person name="Arai W."/>
            <person name="Tsubouchi T."/>
            <person name="Morono Y."/>
            <person name="Uchiyama I."/>
            <person name="Ito T."/>
            <person name="Fujiyama A."/>
            <person name="Inagaki F."/>
            <person name="Takami H."/>
        </authorList>
    </citation>
    <scope>NUCLEOTIDE SEQUENCE</scope>
    <source>
        <strain evidence="1">Expedition CK06-06</strain>
    </source>
</reference>
<comment type="caution">
    <text evidence="1">The sequence shown here is derived from an EMBL/GenBank/DDBJ whole genome shotgun (WGS) entry which is preliminary data.</text>
</comment>
<dbReference type="EMBL" id="BARU01021271">
    <property type="protein sequence ID" value="GAH58718.1"/>
    <property type="molecule type" value="Genomic_DNA"/>
</dbReference>
<proteinExistence type="predicted"/>
<name>X1IMD8_9ZZZZ</name>
<sequence length="156" mass="17900">IHFSYKELIHTYFDNLRIQTITFLETSWIPAYLEDYIQTGDLVNIARDSDPTLVLEGVQDWVEFAMEKIEKKRRELIDPINSDEVALLKIVDEAFSNLIRANATITAHLNSLRKIQEVQDDVLKAMNLKELRDKINKALAGASDRAKKALEKLKTG</sequence>